<reference evidence="2" key="1">
    <citation type="submission" date="2021-11" db="EMBL/GenBank/DDBJ databases">
        <title>Jinshanibacter sp. isolated from one year old Eriocheir sinensis.</title>
        <authorList>
            <person name="Li J.-Y."/>
            <person name="He W."/>
            <person name="Gao T.-H."/>
        </authorList>
    </citation>
    <scope>NUCLEOTIDE SEQUENCE</scope>
    <source>
        <strain evidence="2">LJY008</strain>
    </source>
</reference>
<gene>
    <name evidence="2" type="ORF">LPW36_09485</name>
</gene>
<evidence type="ECO:0000313" key="2">
    <source>
        <dbReference type="EMBL" id="MCD1126230.1"/>
    </source>
</evidence>
<evidence type="ECO:0000256" key="1">
    <source>
        <dbReference type="SAM" id="MobiDB-lite"/>
    </source>
</evidence>
<dbReference type="Proteomes" id="UP001139171">
    <property type="component" value="Unassembled WGS sequence"/>
</dbReference>
<proteinExistence type="predicted"/>
<sequence>MANGHGGARAGAGRKRAPLPKQLTDNALKHLAKLVEEGDIQAVKMVIDRSFPALKSITPTGTLDAELLKLKIKELSEFEERLAALEASNGR</sequence>
<evidence type="ECO:0000313" key="3">
    <source>
        <dbReference type="Proteomes" id="UP001139171"/>
    </source>
</evidence>
<feature type="region of interest" description="Disordered" evidence="1">
    <location>
        <begin position="1"/>
        <end position="21"/>
    </location>
</feature>
<name>A0A9X1SL00_9GAMM</name>
<feature type="compositionally biased region" description="Gly residues" evidence="1">
    <location>
        <begin position="1"/>
        <end position="10"/>
    </location>
</feature>
<accession>A0A9X1SL00</accession>
<comment type="caution">
    <text evidence="2">The sequence shown here is derived from an EMBL/GenBank/DDBJ whole genome shotgun (WGS) entry which is preliminary data.</text>
</comment>
<dbReference type="RefSeq" id="WP_230609437.1">
    <property type="nucleotide sequence ID" value="NZ_JAJNAG010000018.1"/>
</dbReference>
<dbReference type="EMBL" id="JAJNAG010000018">
    <property type="protein sequence ID" value="MCD1126230.1"/>
    <property type="molecule type" value="Genomic_DNA"/>
</dbReference>
<keyword evidence="3" id="KW-1185">Reference proteome</keyword>
<dbReference type="AlphaFoldDB" id="A0A9X1SL00"/>
<protein>
    <submittedName>
        <fullName evidence="2">Uncharacterized protein</fullName>
    </submittedName>
</protein>
<organism evidence="2 3">
    <name type="scientific">Limnobaculum eriocheiris</name>
    <dbReference type="NCBI Taxonomy" id="2897391"/>
    <lineage>
        <taxon>Bacteria</taxon>
        <taxon>Pseudomonadati</taxon>
        <taxon>Pseudomonadota</taxon>
        <taxon>Gammaproteobacteria</taxon>
        <taxon>Enterobacterales</taxon>
        <taxon>Budviciaceae</taxon>
        <taxon>Limnobaculum</taxon>
    </lineage>
</organism>